<keyword evidence="1" id="KW-1133">Transmembrane helix</keyword>
<dbReference type="Proteomes" id="UP000001194">
    <property type="component" value="Unassembled WGS sequence"/>
</dbReference>
<dbReference type="RefSeq" id="XP_001881528.1">
    <property type="nucleotide sequence ID" value="XM_001881493.1"/>
</dbReference>
<proteinExistence type="predicted"/>
<dbReference type="Gene3D" id="2.130.10.10">
    <property type="entry name" value="YVTN repeat-like/Quinoprotein amine dehydrogenase"/>
    <property type="match status" value="1"/>
</dbReference>
<keyword evidence="1" id="KW-0472">Membrane</keyword>
<organism evidence="3">
    <name type="scientific">Laccaria bicolor (strain S238N-H82 / ATCC MYA-4686)</name>
    <name type="common">Bicoloured deceiver</name>
    <name type="synonym">Laccaria laccata var. bicolor</name>
    <dbReference type="NCBI Taxonomy" id="486041"/>
    <lineage>
        <taxon>Eukaryota</taxon>
        <taxon>Fungi</taxon>
        <taxon>Dikarya</taxon>
        <taxon>Basidiomycota</taxon>
        <taxon>Agaricomycotina</taxon>
        <taxon>Agaricomycetes</taxon>
        <taxon>Agaricomycetidae</taxon>
        <taxon>Agaricales</taxon>
        <taxon>Agaricineae</taxon>
        <taxon>Hydnangiaceae</taxon>
        <taxon>Laccaria</taxon>
    </lineage>
</organism>
<name>B0DCJ4_LACBS</name>
<feature type="transmembrane region" description="Helical" evidence="1">
    <location>
        <begin position="157"/>
        <end position="177"/>
    </location>
</feature>
<keyword evidence="1" id="KW-0812">Transmembrane</keyword>
<dbReference type="HOGENOM" id="CLU_1471591_0_0_1"/>
<evidence type="ECO:0000313" key="3">
    <source>
        <dbReference type="Proteomes" id="UP000001194"/>
    </source>
</evidence>
<gene>
    <name evidence="2" type="ORF">LACBIDRAFT_298241</name>
</gene>
<dbReference type="OrthoDB" id="2910694at2759"/>
<evidence type="ECO:0000313" key="2">
    <source>
        <dbReference type="EMBL" id="EDR07739.1"/>
    </source>
</evidence>
<sequence length="198" mass="22027">MKIENWVKEWCHSLPTRMHATISGDSGTLIVSNLIDGVDTYVIPPQELLRSFRHPINSNVPLLVSSVMDSSLIVVGSDDGCLRIYDHHTGHLSMSLPHRKGLVQIVDAISDNRKSIIVTGTSDTHDIAIKIWAPIKEIAEDAQNTPPPPVYSAGLSFWQIVCIILVCCSVQAILLNLPFDRISDLIQNCLKLRPHFHH</sequence>
<protein>
    <submittedName>
        <fullName evidence="2">Predicted protein</fullName>
    </submittedName>
</protein>
<dbReference type="KEGG" id="lbc:LACBIDRAFT_298241"/>
<dbReference type="EMBL" id="DS547103">
    <property type="protein sequence ID" value="EDR07739.1"/>
    <property type="molecule type" value="Genomic_DNA"/>
</dbReference>
<reference evidence="2 3" key="1">
    <citation type="journal article" date="2008" name="Nature">
        <title>The genome of Laccaria bicolor provides insights into mycorrhizal symbiosis.</title>
        <authorList>
            <person name="Martin F."/>
            <person name="Aerts A."/>
            <person name="Ahren D."/>
            <person name="Brun A."/>
            <person name="Danchin E.G.J."/>
            <person name="Duchaussoy F."/>
            <person name="Gibon J."/>
            <person name="Kohler A."/>
            <person name="Lindquist E."/>
            <person name="Pereda V."/>
            <person name="Salamov A."/>
            <person name="Shapiro H.J."/>
            <person name="Wuyts J."/>
            <person name="Blaudez D."/>
            <person name="Buee M."/>
            <person name="Brokstein P."/>
            <person name="Canbaeck B."/>
            <person name="Cohen D."/>
            <person name="Courty P.E."/>
            <person name="Coutinho P.M."/>
            <person name="Delaruelle C."/>
            <person name="Detter J.C."/>
            <person name="Deveau A."/>
            <person name="DiFazio S."/>
            <person name="Duplessis S."/>
            <person name="Fraissinet-Tachet L."/>
            <person name="Lucic E."/>
            <person name="Frey-Klett P."/>
            <person name="Fourrey C."/>
            <person name="Feussner I."/>
            <person name="Gay G."/>
            <person name="Grimwood J."/>
            <person name="Hoegger P.J."/>
            <person name="Jain P."/>
            <person name="Kilaru S."/>
            <person name="Labbe J."/>
            <person name="Lin Y.C."/>
            <person name="Legue V."/>
            <person name="Le Tacon F."/>
            <person name="Marmeisse R."/>
            <person name="Melayah D."/>
            <person name="Montanini B."/>
            <person name="Muratet M."/>
            <person name="Nehls U."/>
            <person name="Niculita-Hirzel H."/>
            <person name="Oudot-Le Secq M.P."/>
            <person name="Peter M."/>
            <person name="Quesneville H."/>
            <person name="Rajashekar B."/>
            <person name="Reich M."/>
            <person name="Rouhier N."/>
            <person name="Schmutz J."/>
            <person name="Yin T."/>
            <person name="Chalot M."/>
            <person name="Henrissat B."/>
            <person name="Kuees U."/>
            <person name="Lucas S."/>
            <person name="Van de Peer Y."/>
            <person name="Podila G.K."/>
            <person name="Polle A."/>
            <person name="Pukkila P.J."/>
            <person name="Richardson P.M."/>
            <person name="Rouze P."/>
            <person name="Sanders I.R."/>
            <person name="Stajich J.E."/>
            <person name="Tunlid A."/>
            <person name="Tuskan G."/>
            <person name="Grigoriev I.V."/>
        </authorList>
    </citation>
    <scope>NUCLEOTIDE SEQUENCE [LARGE SCALE GENOMIC DNA]</scope>
    <source>
        <strain evidence="3">S238N-H82 / ATCC MYA-4686</strain>
    </source>
</reference>
<dbReference type="InterPro" id="IPR036322">
    <property type="entry name" value="WD40_repeat_dom_sf"/>
</dbReference>
<dbReference type="InterPro" id="IPR015943">
    <property type="entry name" value="WD40/YVTN_repeat-like_dom_sf"/>
</dbReference>
<dbReference type="AlphaFoldDB" id="B0DCJ4"/>
<dbReference type="InParanoid" id="B0DCJ4"/>
<accession>B0DCJ4</accession>
<dbReference type="GeneID" id="6077173"/>
<keyword evidence="3" id="KW-1185">Reference proteome</keyword>
<evidence type="ECO:0000256" key="1">
    <source>
        <dbReference type="SAM" id="Phobius"/>
    </source>
</evidence>
<dbReference type="SUPFAM" id="SSF50978">
    <property type="entry name" value="WD40 repeat-like"/>
    <property type="match status" value="1"/>
</dbReference>